<organism evidence="2 3">
    <name type="scientific">Cristinia sonorae</name>
    <dbReference type="NCBI Taxonomy" id="1940300"/>
    <lineage>
        <taxon>Eukaryota</taxon>
        <taxon>Fungi</taxon>
        <taxon>Dikarya</taxon>
        <taxon>Basidiomycota</taxon>
        <taxon>Agaricomycotina</taxon>
        <taxon>Agaricomycetes</taxon>
        <taxon>Agaricomycetidae</taxon>
        <taxon>Agaricales</taxon>
        <taxon>Pleurotineae</taxon>
        <taxon>Stephanosporaceae</taxon>
        <taxon>Cristinia</taxon>
    </lineage>
</organism>
<evidence type="ECO:0000256" key="1">
    <source>
        <dbReference type="SAM" id="MobiDB-lite"/>
    </source>
</evidence>
<name>A0A8K0UJ51_9AGAR</name>
<dbReference type="EMBL" id="JAEVFJ010000031">
    <property type="protein sequence ID" value="KAH8092678.1"/>
    <property type="molecule type" value="Genomic_DNA"/>
</dbReference>
<accession>A0A8K0UJ51</accession>
<evidence type="ECO:0000313" key="2">
    <source>
        <dbReference type="EMBL" id="KAH8092678.1"/>
    </source>
</evidence>
<feature type="compositionally biased region" description="Low complexity" evidence="1">
    <location>
        <begin position="160"/>
        <end position="171"/>
    </location>
</feature>
<keyword evidence="3" id="KW-1185">Reference proteome</keyword>
<feature type="region of interest" description="Disordered" evidence="1">
    <location>
        <begin position="130"/>
        <end position="176"/>
    </location>
</feature>
<proteinExistence type="predicted"/>
<dbReference type="AlphaFoldDB" id="A0A8K0UJ51"/>
<feature type="compositionally biased region" description="Polar residues" evidence="1">
    <location>
        <begin position="50"/>
        <end position="67"/>
    </location>
</feature>
<feature type="region of interest" description="Disordered" evidence="1">
    <location>
        <begin position="79"/>
        <end position="101"/>
    </location>
</feature>
<reference evidence="2" key="1">
    <citation type="journal article" date="2021" name="New Phytol.">
        <title>Evolutionary innovations through gain and loss of genes in the ectomycorrhizal Boletales.</title>
        <authorList>
            <person name="Wu G."/>
            <person name="Miyauchi S."/>
            <person name="Morin E."/>
            <person name="Kuo A."/>
            <person name="Drula E."/>
            <person name="Varga T."/>
            <person name="Kohler A."/>
            <person name="Feng B."/>
            <person name="Cao Y."/>
            <person name="Lipzen A."/>
            <person name="Daum C."/>
            <person name="Hundley H."/>
            <person name="Pangilinan J."/>
            <person name="Johnson J."/>
            <person name="Barry K."/>
            <person name="LaButti K."/>
            <person name="Ng V."/>
            <person name="Ahrendt S."/>
            <person name="Min B."/>
            <person name="Choi I.G."/>
            <person name="Park H."/>
            <person name="Plett J.M."/>
            <person name="Magnuson J."/>
            <person name="Spatafora J.W."/>
            <person name="Nagy L.G."/>
            <person name="Henrissat B."/>
            <person name="Grigoriev I.V."/>
            <person name="Yang Z.L."/>
            <person name="Xu J."/>
            <person name="Martin F.M."/>
        </authorList>
    </citation>
    <scope>NUCLEOTIDE SEQUENCE</scope>
    <source>
        <strain evidence="2">KKN 215</strain>
    </source>
</reference>
<evidence type="ECO:0000313" key="3">
    <source>
        <dbReference type="Proteomes" id="UP000813824"/>
    </source>
</evidence>
<gene>
    <name evidence="2" type="ORF">BXZ70DRAFT_897911</name>
</gene>
<dbReference type="Proteomes" id="UP000813824">
    <property type="component" value="Unassembled WGS sequence"/>
</dbReference>
<protein>
    <submittedName>
        <fullName evidence="2">Uncharacterized protein</fullName>
    </submittedName>
</protein>
<comment type="caution">
    <text evidence="2">The sequence shown here is derived from an EMBL/GenBank/DDBJ whole genome shotgun (WGS) entry which is preliminary data.</text>
</comment>
<feature type="region of interest" description="Disordered" evidence="1">
    <location>
        <begin position="1"/>
        <end position="67"/>
    </location>
</feature>
<dbReference type="OrthoDB" id="4748970at2759"/>
<sequence length="263" mass="28660">MDSLLASNFIPDDHLSRSPHGNNYDLSPSVGPTYDSFEYQNDNPHFPRTPSYNGSYQNSPFSTSSELPTNFDLQEGLGILDNDNPTGFSFTREYDPDDYDVPNTSDSLLTFDDEYMPSIGNATVSVSVTPPMYDHSSPNAFDHSSPASSNGGEDDRRSRASSTSSYIHPSSPRLDLPQNFERLQFESPNLYSSQLPDRYSPPHKPLSPPQLVIPSSPRLDSPPVINAPDGDGIMHSGPQLHIVPATPISGGGESAQRVPFIGA</sequence>